<protein>
    <submittedName>
        <fullName evidence="1">Uncharacterized protein</fullName>
    </submittedName>
</protein>
<organism evidence="1 2">
    <name type="scientific">Nocardioides thalensis</name>
    <dbReference type="NCBI Taxonomy" id="1914755"/>
    <lineage>
        <taxon>Bacteria</taxon>
        <taxon>Bacillati</taxon>
        <taxon>Actinomycetota</taxon>
        <taxon>Actinomycetes</taxon>
        <taxon>Propionibacteriales</taxon>
        <taxon>Nocardioidaceae</taxon>
        <taxon>Nocardioides</taxon>
    </lineage>
</organism>
<name>A0A853C4K2_9ACTN</name>
<keyword evidence="2" id="KW-1185">Reference proteome</keyword>
<comment type="caution">
    <text evidence="1">The sequence shown here is derived from an EMBL/GenBank/DDBJ whole genome shotgun (WGS) entry which is preliminary data.</text>
</comment>
<proteinExistence type="predicted"/>
<sequence length="101" mass="10655">MDLRHGDPTAVILETRTTTAPARVNVACQSYLVEDADGVRIEDRELAGSTACSEPAVWRVTYSGALTDTGATALRTKCEICADSAVESFGPGAVTLRPLVD</sequence>
<evidence type="ECO:0000313" key="1">
    <source>
        <dbReference type="EMBL" id="NYJ02157.1"/>
    </source>
</evidence>
<gene>
    <name evidence="1" type="ORF">HNR19_002855</name>
</gene>
<dbReference type="RefSeq" id="WP_179668562.1">
    <property type="nucleotide sequence ID" value="NZ_JACCFP010000001.1"/>
</dbReference>
<dbReference type="AlphaFoldDB" id="A0A853C4K2"/>
<reference evidence="1 2" key="1">
    <citation type="submission" date="2020-07" db="EMBL/GenBank/DDBJ databases">
        <title>Sequencing the genomes of 1000 actinobacteria strains.</title>
        <authorList>
            <person name="Klenk H.-P."/>
        </authorList>
    </citation>
    <scope>NUCLEOTIDE SEQUENCE [LARGE SCALE GENOMIC DNA]</scope>
    <source>
        <strain evidence="1 2">DSM 103833</strain>
    </source>
</reference>
<dbReference type="EMBL" id="JACCFP010000001">
    <property type="protein sequence ID" value="NYJ02157.1"/>
    <property type="molecule type" value="Genomic_DNA"/>
</dbReference>
<evidence type="ECO:0000313" key="2">
    <source>
        <dbReference type="Proteomes" id="UP000530424"/>
    </source>
</evidence>
<dbReference type="Proteomes" id="UP000530424">
    <property type="component" value="Unassembled WGS sequence"/>
</dbReference>
<accession>A0A853C4K2</accession>